<dbReference type="PROSITE" id="PS51918">
    <property type="entry name" value="RADICAL_SAM"/>
    <property type="match status" value="1"/>
</dbReference>
<accession>A0ABQ0GFN7</accession>
<dbReference type="SUPFAM" id="SSF102114">
    <property type="entry name" value="Radical SAM enzymes"/>
    <property type="match status" value="1"/>
</dbReference>
<dbReference type="Pfam" id="PF04055">
    <property type="entry name" value="Radical_SAM"/>
    <property type="match status" value="1"/>
</dbReference>
<comment type="caution">
    <text evidence="11">The sequence shown here is derived from an EMBL/GenBank/DDBJ whole genome shotgun (WGS) entry which is preliminary data.</text>
</comment>
<evidence type="ECO:0000256" key="2">
    <source>
        <dbReference type="ARBA" id="ARBA00022485"/>
    </source>
</evidence>
<dbReference type="InterPro" id="IPR006638">
    <property type="entry name" value="Elp3/MiaA/NifB-like_rSAM"/>
</dbReference>
<dbReference type="CDD" id="cd01335">
    <property type="entry name" value="Radical_SAM"/>
    <property type="match status" value="1"/>
</dbReference>
<dbReference type="SFLD" id="SFLDG01088">
    <property type="entry name" value="antiviral_proteins"/>
    <property type="match status" value="1"/>
</dbReference>
<gene>
    <name evidence="11" type="ORF">MFIFM68171_06787</name>
</gene>
<evidence type="ECO:0000256" key="7">
    <source>
        <dbReference type="ARBA" id="ARBA00023118"/>
    </source>
</evidence>
<keyword evidence="4" id="KW-0479">Metal-binding</keyword>
<sequence length="349" mass="39959">MANGILASLFGLRDSLVLALSLSAVLLAVATGTIPLAVRLVRRRFSKSTIPVSVNYFFSRKCNKECGFCFHTAKTSYVLSQDEAHRGLRLLREAGMKKLNIAGGEPFLYPKFLGAMLQFCKENLRLESVSIVTNGSKVTERFLKQYGRYIDVLAVSCDSFEEQTNIKIGRGDGNNVVQLFRIRDWCRKYNIKFKLNTVVCRLNYNEDMVDMVSKLAPFRWKVFQVLMVRGENDSEETLRDVRKWEITDDEFGVFCDRHRGIPSFIPESNRVMASSYLLLDEFMRFMDKGSGQMRESESILDVGVEKALSQVRWDQEAFYERGGIYDWSKEMSVEKPGVRELAESGALDW</sequence>
<dbReference type="SFLD" id="SFLDS00029">
    <property type="entry name" value="Radical_SAM"/>
    <property type="match status" value="1"/>
</dbReference>
<dbReference type="RefSeq" id="XP_070918308.1">
    <property type="nucleotide sequence ID" value="XM_071062207.1"/>
</dbReference>
<evidence type="ECO:0000256" key="8">
    <source>
        <dbReference type="ARBA" id="ARBA00023128"/>
    </source>
</evidence>
<dbReference type="SMART" id="SM00729">
    <property type="entry name" value="Elp3"/>
    <property type="match status" value="1"/>
</dbReference>
<dbReference type="SFLD" id="SFLDF00318">
    <property type="entry name" value="Viperin"/>
    <property type="match status" value="1"/>
</dbReference>
<keyword evidence="8" id="KW-0496">Mitochondrion</keyword>
<keyword evidence="6" id="KW-0411">Iron-sulfur</keyword>
<dbReference type="EMBL" id="BAAFSV010000003">
    <property type="protein sequence ID" value="GAB1316577.1"/>
    <property type="molecule type" value="Genomic_DNA"/>
</dbReference>
<dbReference type="InterPro" id="IPR007197">
    <property type="entry name" value="rSAM"/>
</dbReference>
<keyword evidence="2" id="KW-0004">4Fe-4S</keyword>
<feature type="transmembrane region" description="Helical" evidence="9">
    <location>
        <begin position="16"/>
        <end position="38"/>
    </location>
</feature>
<dbReference type="Gene3D" id="3.20.20.70">
    <property type="entry name" value="Aldolase class I"/>
    <property type="match status" value="1"/>
</dbReference>
<evidence type="ECO:0000313" key="11">
    <source>
        <dbReference type="EMBL" id="GAB1316577.1"/>
    </source>
</evidence>
<dbReference type="InterPro" id="IPR058240">
    <property type="entry name" value="rSAM_sf"/>
</dbReference>
<keyword evidence="9" id="KW-0472">Membrane</keyword>
<dbReference type="PANTHER" id="PTHR21339">
    <property type="entry name" value="RADICAL S-ADENOSYL METHIONINE DOMAIN-CONTAINING PROTEIN 2"/>
    <property type="match status" value="1"/>
</dbReference>
<evidence type="ECO:0000256" key="3">
    <source>
        <dbReference type="ARBA" id="ARBA00022691"/>
    </source>
</evidence>
<dbReference type="GeneID" id="98177530"/>
<name>A0ABQ0GFN7_9PEZI</name>
<evidence type="ECO:0000256" key="4">
    <source>
        <dbReference type="ARBA" id="ARBA00022723"/>
    </source>
</evidence>
<evidence type="ECO:0000313" key="12">
    <source>
        <dbReference type="Proteomes" id="UP001628179"/>
    </source>
</evidence>
<keyword evidence="9" id="KW-1133">Transmembrane helix</keyword>
<keyword evidence="12" id="KW-1185">Reference proteome</keyword>
<dbReference type="InterPro" id="IPR013785">
    <property type="entry name" value="Aldolase_TIM"/>
</dbReference>
<organism evidence="11 12">
    <name type="scientific">Madurella fahalii</name>
    <dbReference type="NCBI Taxonomy" id="1157608"/>
    <lineage>
        <taxon>Eukaryota</taxon>
        <taxon>Fungi</taxon>
        <taxon>Dikarya</taxon>
        <taxon>Ascomycota</taxon>
        <taxon>Pezizomycotina</taxon>
        <taxon>Sordariomycetes</taxon>
        <taxon>Sordariomycetidae</taxon>
        <taxon>Sordariales</taxon>
        <taxon>Sordariales incertae sedis</taxon>
        <taxon>Madurella</taxon>
    </lineage>
</organism>
<evidence type="ECO:0000256" key="9">
    <source>
        <dbReference type="SAM" id="Phobius"/>
    </source>
</evidence>
<protein>
    <recommendedName>
        <fullName evidence="10">Radical SAM core domain-containing protein</fullName>
    </recommendedName>
</protein>
<dbReference type="SFLD" id="SFLDG01067">
    <property type="entry name" value="SPASM/twitch_domain_containing"/>
    <property type="match status" value="1"/>
</dbReference>
<evidence type="ECO:0000256" key="5">
    <source>
        <dbReference type="ARBA" id="ARBA00023004"/>
    </source>
</evidence>
<evidence type="ECO:0000256" key="6">
    <source>
        <dbReference type="ARBA" id="ARBA00023014"/>
    </source>
</evidence>
<proteinExistence type="predicted"/>
<dbReference type="PANTHER" id="PTHR21339:SF0">
    <property type="entry name" value="S-ADENOSYLMETHIONINE-DEPENDENT NUCLEOTIDE DEHYDRATASE RSAD2"/>
    <property type="match status" value="1"/>
</dbReference>
<keyword evidence="5" id="KW-0408">Iron</keyword>
<dbReference type="NCBIfam" id="NF038283">
    <property type="entry name" value="viperin_w_prok"/>
    <property type="match status" value="1"/>
</dbReference>
<dbReference type="Proteomes" id="UP001628179">
    <property type="component" value="Unassembled WGS sequence"/>
</dbReference>
<evidence type="ECO:0000259" key="10">
    <source>
        <dbReference type="PROSITE" id="PS51918"/>
    </source>
</evidence>
<dbReference type="InterPro" id="IPR051196">
    <property type="entry name" value="RSAD2/Viperin_antiviral"/>
</dbReference>
<keyword evidence="3" id="KW-0949">S-adenosyl-L-methionine</keyword>
<keyword evidence="9" id="KW-0812">Transmembrane</keyword>
<reference evidence="11 12" key="1">
    <citation type="submission" date="2024-09" db="EMBL/GenBank/DDBJ databases">
        <title>Itraconazole resistance in Madurella fahalii resulting from another homologue of gene encoding cytochrome P450 14-alpha sterol demethylase (CYP51).</title>
        <authorList>
            <person name="Yoshioka I."/>
            <person name="Fahal A.H."/>
            <person name="Kaneko S."/>
            <person name="Yaguchi T."/>
        </authorList>
    </citation>
    <scope>NUCLEOTIDE SEQUENCE [LARGE SCALE GENOMIC DNA]</scope>
    <source>
        <strain evidence="11 12">IFM 68171</strain>
    </source>
</reference>
<feature type="domain" description="Radical SAM core" evidence="10">
    <location>
        <begin position="48"/>
        <end position="266"/>
    </location>
</feature>
<evidence type="ECO:0000256" key="1">
    <source>
        <dbReference type="ARBA" id="ARBA00001966"/>
    </source>
</evidence>
<keyword evidence="7" id="KW-0051">Antiviral defense</keyword>
<comment type="cofactor">
    <cofactor evidence="1">
        <name>[4Fe-4S] cluster</name>
        <dbReference type="ChEBI" id="CHEBI:49883"/>
    </cofactor>
</comment>